<evidence type="ECO:0000256" key="1">
    <source>
        <dbReference type="ARBA" id="ARBA00004651"/>
    </source>
</evidence>
<keyword evidence="5 6" id="KW-0472">Membrane</keyword>
<keyword evidence="9" id="KW-1185">Reference proteome</keyword>
<feature type="transmembrane region" description="Helical" evidence="6">
    <location>
        <begin position="38"/>
        <end position="65"/>
    </location>
</feature>
<evidence type="ECO:0000256" key="3">
    <source>
        <dbReference type="ARBA" id="ARBA00022692"/>
    </source>
</evidence>
<protein>
    <recommendedName>
        <fullName evidence="7">VTT domain-containing protein</fullName>
    </recommendedName>
</protein>
<organism evidence="8 9">
    <name type="scientific">Fistulifera solaris</name>
    <name type="common">Oleaginous diatom</name>
    <dbReference type="NCBI Taxonomy" id="1519565"/>
    <lineage>
        <taxon>Eukaryota</taxon>
        <taxon>Sar</taxon>
        <taxon>Stramenopiles</taxon>
        <taxon>Ochrophyta</taxon>
        <taxon>Bacillariophyta</taxon>
        <taxon>Bacillariophyceae</taxon>
        <taxon>Bacillariophycidae</taxon>
        <taxon>Naviculales</taxon>
        <taxon>Naviculaceae</taxon>
        <taxon>Fistulifera</taxon>
    </lineage>
</organism>
<dbReference type="InterPro" id="IPR032816">
    <property type="entry name" value="VTT_dom"/>
</dbReference>
<dbReference type="PANTHER" id="PTHR12677">
    <property type="entry name" value="GOLGI APPARATUS MEMBRANE PROTEIN TVP38-RELATED"/>
    <property type="match status" value="1"/>
</dbReference>
<evidence type="ECO:0000256" key="2">
    <source>
        <dbReference type="ARBA" id="ARBA00022475"/>
    </source>
</evidence>
<feature type="transmembrane region" description="Helical" evidence="6">
    <location>
        <begin position="71"/>
        <end position="94"/>
    </location>
</feature>
<evidence type="ECO:0000313" key="8">
    <source>
        <dbReference type="EMBL" id="GAX13618.1"/>
    </source>
</evidence>
<evidence type="ECO:0000256" key="6">
    <source>
        <dbReference type="SAM" id="Phobius"/>
    </source>
</evidence>
<gene>
    <name evidence="8" type="ORF">FisN_14Lh369</name>
</gene>
<keyword evidence="4 6" id="KW-1133">Transmembrane helix</keyword>
<name>A0A1Z5JIK9_FISSO</name>
<evidence type="ECO:0000259" key="7">
    <source>
        <dbReference type="Pfam" id="PF09335"/>
    </source>
</evidence>
<evidence type="ECO:0000256" key="5">
    <source>
        <dbReference type="ARBA" id="ARBA00023136"/>
    </source>
</evidence>
<dbReference type="Proteomes" id="UP000198406">
    <property type="component" value="Unassembled WGS sequence"/>
</dbReference>
<dbReference type="InParanoid" id="A0A1Z5JIK9"/>
<feature type="transmembrane region" description="Helical" evidence="6">
    <location>
        <begin position="197"/>
        <end position="218"/>
    </location>
</feature>
<comment type="subcellular location">
    <subcellularLocation>
        <location evidence="1">Cell membrane</location>
        <topology evidence="1">Multi-pass membrane protein</topology>
    </subcellularLocation>
</comment>
<dbReference type="Pfam" id="PF09335">
    <property type="entry name" value="VTT_dom"/>
    <property type="match status" value="1"/>
</dbReference>
<feature type="transmembrane region" description="Helical" evidence="6">
    <location>
        <begin position="157"/>
        <end position="177"/>
    </location>
</feature>
<proteinExistence type="predicted"/>
<reference evidence="8 9" key="1">
    <citation type="journal article" date="2015" name="Plant Cell">
        <title>Oil accumulation by the oleaginous diatom Fistulifera solaris as revealed by the genome and transcriptome.</title>
        <authorList>
            <person name="Tanaka T."/>
            <person name="Maeda Y."/>
            <person name="Veluchamy A."/>
            <person name="Tanaka M."/>
            <person name="Abida H."/>
            <person name="Marechal E."/>
            <person name="Bowler C."/>
            <person name="Muto M."/>
            <person name="Sunaga Y."/>
            <person name="Tanaka M."/>
            <person name="Yoshino T."/>
            <person name="Taniguchi T."/>
            <person name="Fukuda Y."/>
            <person name="Nemoto M."/>
            <person name="Matsumoto M."/>
            <person name="Wong P.S."/>
            <person name="Aburatani S."/>
            <person name="Fujibuchi W."/>
        </authorList>
    </citation>
    <scope>NUCLEOTIDE SEQUENCE [LARGE SCALE GENOMIC DNA]</scope>
    <source>
        <strain evidence="8 9">JPCC DA0580</strain>
    </source>
</reference>
<keyword evidence="3 6" id="KW-0812">Transmembrane</keyword>
<dbReference type="OrthoDB" id="166803at2759"/>
<sequence length="304" mass="33967">MMACSLYVILDLLFLGTIVQAIQAYGNYLATHLIRGTWLYIAVLIVAALVMIPPLPILFMGGYIYSTAAGAWGVALVFFASLFGCTVGAILALFRSRYMMRDLVTLFAKRYRIIRAIHRTMSRHGFRVFLLLRLCPIVPFNALNHIAGSTEITVEQFLYSLVGIIPMTLLTVVAGTTAEQMVYAAEDPDAAVYSVRILLIVAGLGFCIGAVISTAYVARQELRKELAWERMIAQTEGGRIINDTECLDHVSIEGNVTEDDDLMLRLDLWSALEEVEMTSDGYKLYPDGTRVKESDEEDWIWIFP</sequence>
<evidence type="ECO:0000256" key="4">
    <source>
        <dbReference type="ARBA" id="ARBA00022989"/>
    </source>
</evidence>
<dbReference type="PANTHER" id="PTHR12677:SF59">
    <property type="entry name" value="GOLGI APPARATUS MEMBRANE PROTEIN TVP38-RELATED"/>
    <property type="match status" value="1"/>
</dbReference>
<dbReference type="AlphaFoldDB" id="A0A1Z5JIK9"/>
<accession>A0A1Z5JIK9</accession>
<dbReference type="InterPro" id="IPR015414">
    <property type="entry name" value="TMEM64"/>
</dbReference>
<dbReference type="EMBL" id="BDSP01000071">
    <property type="protein sequence ID" value="GAX13618.1"/>
    <property type="molecule type" value="Genomic_DNA"/>
</dbReference>
<feature type="transmembrane region" description="Helical" evidence="6">
    <location>
        <begin position="6"/>
        <end position="26"/>
    </location>
</feature>
<keyword evidence="2" id="KW-1003">Cell membrane</keyword>
<comment type="caution">
    <text evidence="8">The sequence shown here is derived from an EMBL/GenBank/DDBJ whole genome shotgun (WGS) entry which is preliminary data.</text>
</comment>
<dbReference type="GO" id="GO:0005886">
    <property type="term" value="C:plasma membrane"/>
    <property type="evidence" value="ECO:0007669"/>
    <property type="project" value="UniProtKB-SubCell"/>
</dbReference>
<feature type="domain" description="VTT" evidence="7">
    <location>
        <begin position="53"/>
        <end position="176"/>
    </location>
</feature>
<evidence type="ECO:0000313" key="9">
    <source>
        <dbReference type="Proteomes" id="UP000198406"/>
    </source>
</evidence>